<evidence type="ECO:0000256" key="1">
    <source>
        <dbReference type="ARBA" id="ARBA00004123"/>
    </source>
</evidence>
<dbReference type="Gene3D" id="3.30.40.100">
    <property type="match status" value="1"/>
</dbReference>
<evidence type="ECO:0000313" key="9">
    <source>
        <dbReference type="EMBL" id="CAG09732.1"/>
    </source>
</evidence>
<comment type="caution">
    <text evidence="9">The sequence shown here is derived from an EMBL/GenBank/DDBJ whole genome shotgun (WGS) entry which is preliminary data.</text>
</comment>
<keyword evidence="6" id="KW-0539">Nucleus</keyword>
<dbReference type="PANTHER" id="PTHR23336">
    <property type="entry name" value="ZINC FINGER CW-TYPE COILED-COIL DOMAIN PROTEIN 3"/>
    <property type="match status" value="1"/>
</dbReference>
<feature type="non-terminal residue" evidence="9">
    <location>
        <position position="1"/>
    </location>
</feature>
<dbReference type="AlphaFoldDB" id="Q4RPF0"/>
<dbReference type="PANTHER" id="PTHR23336:SF22">
    <property type="entry name" value="MORC FAMILY CW-TYPE ZINC FINGER PROTEIN 4"/>
    <property type="match status" value="1"/>
</dbReference>
<dbReference type="GO" id="GO:0005654">
    <property type="term" value="C:nucleoplasm"/>
    <property type="evidence" value="ECO:0007669"/>
    <property type="project" value="TreeGrafter"/>
</dbReference>
<dbReference type="InterPro" id="IPR036890">
    <property type="entry name" value="HATPase_C_sf"/>
</dbReference>
<evidence type="ECO:0000256" key="7">
    <source>
        <dbReference type="SAM" id="MobiDB-lite"/>
    </source>
</evidence>
<gene>
    <name evidence="9" type="ORF">GSTENG00031143001</name>
</gene>
<keyword evidence="2" id="KW-0479">Metal-binding</keyword>
<dbReference type="Pfam" id="PF07496">
    <property type="entry name" value="zf-CW"/>
    <property type="match status" value="1"/>
</dbReference>
<dbReference type="CDD" id="cd16931">
    <property type="entry name" value="HATPase_MORC-like"/>
    <property type="match status" value="1"/>
</dbReference>
<reference evidence="9" key="2">
    <citation type="submission" date="2004-02" db="EMBL/GenBank/DDBJ databases">
        <authorList>
            <consortium name="Genoscope"/>
            <consortium name="Whitehead Institute Centre for Genome Research"/>
        </authorList>
    </citation>
    <scope>NUCLEOTIDE SEQUENCE</scope>
</reference>
<feature type="domain" description="CW-type" evidence="8">
    <location>
        <begin position="449"/>
        <end position="500"/>
    </location>
</feature>
<evidence type="ECO:0000256" key="4">
    <source>
        <dbReference type="ARBA" id="ARBA00022833"/>
    </source>
</evidence>
<dbReference type="PROSITE" id="PS51050">
    <property type="entry name" value="ZF_CW"/>
    <property type="match status" value="1"/>
</dbReference>
<evidence type="ECO:0000259" key="8">
    <source>
        <dbReference type="PROSITE" id="PS51050"/>
    </source>
</evidence>
<reference evidence="9" key="1">
    <citation type="journal article" date="2004" name="Nature">
        <title>Genome duplication in the teleost fish Tetraodon nigroviridis reveals the early vertebrate proto-karyotype.</title>
        <authorList>
            <person name="Jaillon O."/>
            <person name="Aury J.-M."/>
            <person name="Brunet F."/>
            <person name="Petit J.-L."/>
            <person name="Stange-Thomann N."/>
            <person name="Mauceli E."/>
            <person name="Bouneau L."/>
            <person name="Fischer C."/>
            <person name="Ozouf-Costaz C."/>
            <person name="Bernot A."/>
            <person name="Nicaud S."/>
            <person name="Jaffe D."/>
            <person name="Fisher S."/>
            <person name="Lutfalla G."/>
            <person name="Dossat C."/>
            <person name="Segurens B."/>
            <person name="Dasilva C."/>
            <person name="Salanoubat M."/>
            <person name="Levy M."/>
            <person name="Boudet N."/>
            <person name="Castellano S."/>
            <person name="Anthouard V."/>
            <person name="Jubin C."/>
            <person name="Castelli V."/>
            <person name="Katinka M."/>
            <person name="Vacherie B."/>
            <person name="Biemont C."/>
            <person name="Skalli Z."/>
            <person name="Cattolico L."/>
            <person name="Poulain J."/>
            <person name="De Berardinis V."/>
            <person name="Cruaud C."/>
            <person name="Duprat S."/>
            <person name="Brottier P."/>
            <person name="Coutanceau J.-P."/>
            <person name="Gouzy J."/>
            <person name="Parra G."/>
            <person name="Lardier G."/>
            <person name="Chapple C."/>
            <person name="McKernan K.J."/>
            <person name="McEwan P."/>
            <person name="Bosak S."/>
            <person name="Kellis M."/>
            <person name="Volff J.-N."/>
            <person name="Guigo R."/>
            <person name="Zody M.C."/>
            <person name="Mesirov J."/>
            <person name="Lindblad-Toh K."/>
            <person name="Birren B."/>
            <person name="Nusbaum C."/>
            <person name="Kahn D."/>
            <person name="Robinson-Rechavi M."/>
            <person name="Laudet V."/>
            <person name="Schachter V."/>
            <person name="Quetier F."/>
            <person name="Saurin W."/>
            <person name="Scarpelli C."/>
            <person name="Wincker P."/>
            <person name="Lander E.S."/>
            <person name="Weissenbach J."/>
            <person name="Roest Crollius H."/>
        </authorList>
    </citation>
    <scope>NUCLEOTIDE SEQUENCE [LARGE SCALE GENOMIC DNA]</scope>
</reference>
<proteinExistence type="predicted"/>
<dbReference type="InterPro" id="IPR041006">
    <property type="entry name" value="Morc_S5"/>
</dbReference>
<evidence type="ECO:0000256" key="6">
    <source>
        <dbReference type="ARBA" id="ARBA00023242"/>
    </source>
</evidence>
<evidence type="ECO:0000256" key="3">
    <source>
        <dbReference type="ARBA" id="ARBA00022771"/>
    </source>
</evidence>
<dbReference type="InterPro" id="IPR045261">
    <property type="entry name" value="MORC_ATPase"/>
</dbReference>
<protein>
    <submittedName>
        <fullName evidence="9">(spotted green pufferfish) hypothetical protein</fullName>
    </submittedName>
</protein>
<name>Q4RPF0_TETNG</name>
<organism evidence="9">
    <name type="scientific">Tetraodon nigroviridis</name>
    <name type="common">Spotted green pufferfish</name>
    <name type="synonym">Chelonodon nigroviridis</name>
    <dbReference type="NCBI Taxonomy" id="99883"/>
    <lineage>
        <taxon>Eukaryota</taxon>
        <taxon>Metazoa</taxon>
        <taxon>Chordata</taxon>
        <taxon>Craniata</taxon>
        <taxon>Vertebrata</taxon>
        <taxon>Euteleostomi</taxon>
        <taxon>Actinopterygii</taxon>
        <taxon>Neopterygii</taxon>
        <taxon>Teleostei</taxon>
        <taxon>Neoteleostei</taxon>
        <taxon>Acanthomorphata</taxon>
        <taxon>Eupercaria</taxon>
        <taxon>Tetraodontiformes</taxon>
        <taxon>Tetradontoidea</taxon>
        <taxon>Tetraodontidae</taxon>
        <taxon>Tetraodon</taxon>
    </lineage>
</organism>
<dbReference type="Pfam" id="PF13589">
    <property type="entry name" value="HATPase_c_3"/>
    <property type="match status" value="1"/>
</dbReference>
<keyword evidence="3" id="KW-0863">Zinc-finger</keyword>
<evidence type="ECO:0000256" key="2">
    <source>
        <dbReference type="ARBA" id="ARBA00022723"/>
    </source>
</evidence>
<keyword evidence="5" id="KW-0175">Coiled coil</keyword>
<sequence>PAFLNSNSTSHTWPFSAVAELVDNASDPGVCAKQMWIDVVEEEGQLCLTFTDNGCGMTPNKLHKMLSFGFTEKGSSKVSQQAIGLYGNGFKSGSMRLGRDVLIFTKNGGCQSVGMMSQTYLEKIKAQAVIVPIVPFNQQTDILHQAAERKIHESFHVPVFWWSGLNWASRSQVVTQDSENNLKAILEHSIVTSVEKLHAHFDSIPSKKGTKILIWNIRRSKDGKPEIDFETDATDFRLPFIQTVETKKGHSRSASMHEQIPEIQYSLRAYLSILYLKPRTQIFLRGKKNEPRLITKGLNLIEHDVYNPHFSKDKVKVTFGMNLRKNDHYGIMFYHKNRLIKAYEKVGCQLKVGEQHFTGVLSLPKSRRSSRFLQSSGQRAGVGVIGVIECNFLKPAHNKQDFEYTKDYRLTLTALGSKLNDYWNALTDNQPRGRTYSNCASLSAQCDRVYRRPDWLQCEECLKWRSVPPGHYEHVPENWNCSQNPNSRYRSCSVPEEAEEEPSAPSYQKSYKKQ</sequence>
<dbReference type="EMBL" id="CAAE01015008">
    <property type="protein sequence ID" value="CAG09732.1"/>
    <property type="molecule type" value="Genomic_DNA"/>
</dbReference>
<keyword evidence="4" id="KW-0862">Zinc</keyword>
<dbReference type="SUPFAM" id="SSF55874">
    <property type="entry name" value="ATPase domain of HSP90 chaperone/DNA topoisomerase II/histidine kinase"/>
    <property type="match status" value="1"/>
</dbReference>
<dbReference type="GO" id="GO:0008270">
    <property type="term" value="F:zinc ion binding"/>
    <property type="evidence" value="ECO:0007669"/>
    <property type="project" value="UniProtKB-KW"/>
</dbReference>
<accession>Q4RPF0</accession>
<feature type="non-terminal residue" evidence="9">
    <location>
        <position position="514"/>
    </location>
</feature>
<dbReference type="Gene3D" id="3.30.565.10">
    <property type="entry name" value="Histidine kinase-like ATPase, C-terminal domain"/>
    <property type="match status" value="1"/>
</dbReference>
<evidence type="ECO:0000256" key="5">
    <source>
        <dbReference type="ARBA" id="ARBA00023054"/>
    </source>
</evidence>
<feature type="region of interest" description="Disordered" evidence="7">
    <location>
        <begin position="483"/>
        <end position="514"/>
    </location>
</feature>
<dbReference type="KEGG" id="tng:GSTEN00031143G001"/>
<dbReference type="GO" id="GO:0016887">
    <property type="term" value="F:ATP hydrolysis activity"/>
    <property type="evidence" value="ECO:0007669"/>
    <property type="project" value="InterPro"/>
</dbReference>
<dbReference type="OrthoDB" id="757982at2759"/>
<dbReference type="Pfam" id="PF17942">
    <property type="entry name" value="Morc6_S5"/>
    <property type="match status" value="2"/>
</dbReference>
<comment type="subcellular location">
    <subcellularLocation>
        <location evidence="1">Nucleus</location>
    </subcellularLocation>
</comment>
<dbReference type="InterPro" id="IPR011124">
    <property type="entry name" value="Znf_CW"/>
</dbReference>